<dbReference type="EMBL" id="BSNI01000001">
    <property type="protein sequence ID" value="GLQ16419.1"/>
    <property type="molecule type" value="Genomic_DNA"/>
</dbReference>
<dbReference type="RefSeq" id="WP_284362020.1">
    <property type="nucleotide sequence ID" value="NZ_BSNI01000001.1"/>
</dbReference>
<keyword evidence="1" id="KW-0812">Transmembrane</keyword>
<feature type="transmembrane region" description="Helical" evidence="1">
    <location>
        <begin position="141"/>
        <end position="164"/>
    </location>
</feature>
<accession>A0ABQ5UNJ0</accession>
<dbReference type="Proteomes" id="UP001161405">
    <property type="component" value="Unassembled WGS sequence"/>
</dbReference>
<keyword evidence="3" id="KW-1185">Reference proteome</keyword>
<feature type="transmembrane region" description="Helical" evidence="1">
    <location>
        <begin position="176"/>
        <end position="196"/>
    </location>
</feature>
<comment type="caution">
    <text evidence="2">The sequence shown here is derived from an EMBL/GenBank/DDBJ whole genome shotgun (WGS) entry which is preliminary data.</text>
</comment>
<protein>
    <recommendedName>
        <fullName evidence="4">ABC transporter permease</fullName>
    </recommendedName>
</protein>
<organism evidence="2 3">
    <name type="scientific">Maritalea porphyrae</name>
    <dbReference type="NCBI Taxonomy" id="880732"/>
    <lineage>
        <taxon>Bacteria</taxon>
        <taxon>Pseudomonadati</taxon>
        <taxon>Pseudomonadota</taxon>
        <taxon>Alphaproteobacteria</taxon>
        <taxon>Hyphomicrobiales</taxon>
        <taxon>Devosiaceae</taxon>
        <taxon>Maritalea</taxon>
    </lineage>
</organism>
<reference evidence="2" key="1">
    <citation type="journal article" date="2014" name="Int. J. Syst. Evol. Microbiol.">
        <title>Complete genome of a new Firmicutes species belonging to the dominant human colonic microbiota ('Ruminococcus bicirculans') reveals two chromosomes and a selective capacity to utilize plant glucans.</title>
        <authorList>
            <consortium name="NISC Comparative Sequencing Program"/>
            <person name="Wegmann U."/>
            <person name="Louis P."/>
            <person name="Goesmann A."/>
            <person name="Henrissat B."/>
            <person name="Duncan S.H."/>
            <person name="Flint H.J."/>
        </authorList>
    </citation>
    <scope>NUCLEOTIDE SEQUENCE</scope>
    <source>
        <strain evidence="2">NBRC 107169</strain>
    </source>
</reference>
<name>A0ABQ5UNJ0_9HYPH</name>
<sequence>MNSLQKTPFPNRIWHLFKSDALNISRDPILLMVTILSVIPPLLFARFSTDLDQFGQTHFSVETLSTFLAPCALLLPAYLLGWVSGFLLLEDRDDHTLLAIETTSFGKIGFFSYRLILAAMVGGGLTWFTSFLIFPNQPIELTILICGLVGAQTATVALILLALASNKVEGLALSKLLNMGILFPIIAAFPSPWRLFGGVFPSYWIGEIYMLSTATYIPTAISIFIAFGVHLIWLAAMLTISIRRYEHL</sequence>
<evidence type="ECO:0000313" key="2">
    <source>
        <dbReference type="EMBL" id="GLQ16419.1"/>
    </source>
</evidence>
<feature type="transmembrane region" description="Helical" evidence="1">
    <location>
        <begin position="216"/>
        <end position="240"/>
    </location>
</feature>
<reference evidence="2" key="2">
    <citation type="submission" date="2023-01" db="EMBL/GenBank/DDBJ databases">
        <title>Draft genome sequence of Maritalea porphyrae strain NBRC 107169.</title>
        <authorList>
            <person name="Sun Q."/>
            <person name="Mori K."/>
        </authorList>
    </citation>
    <scope>NUCLEOTIDE SEQUENCE</scope>
    <source>
        <strain evidence="2">NBRC 107169</strain>
    </source>
</reference>
<feature type="transmembrane region" description="Helical" evidence="1">
    <location>
        <begin position="110"/>
        <end position="135"/>
    </location>
</feature>
<evidence type="ECO:0000313" key="3">
    <source>
        <dbReference type="Proteomes" id="UP001161405"/>
    </source>
</evidence>
<evidence type="ECO:0000256" key="1">
    <source>
        <dbReference type="SAM" id="Phobius"/>
    </source>
</evidence>
<keyword evidence="1" id="KW-1133">Transmembrane helix</keyword>
<gene>
    <name evidence="2" type="ORF">GCM10007879_06680</name>
</gene>
<proteinExistence type="predicted"/>
<keyword evidence="1" id="KW-0472">Membrane</keyword>
<evidence type="ECO:0008006" key="4">
    <source>
        <dbReference type="Google" id="ProtNLM"/>
    </source>
</evidence>
<feature type="transmembrane region" description="Helical" evidence="1">
    <location>
        <begin position="67"/>
        <end position="89"/>
    </location>
</feature>
<feature type="transmembrane region" description="Helical" evidence="1">
    <location>
        <begin position="28"/>
        <end position="47"/>
    </location>
</feature>